<evidence type="ECO:0000259" key="4">
    <source>
        <dbReference type="Pfam" id="PF08541"/>
    </source>
</evidence>
<dbReference type="Proteomes" id="UP001620295">
    <property type="component" value="Unassembled WGS sequence"/>
</dbReference>
<dbReference type="PANTHER" id="PTHR34069">
    <property type="entry name" value="3-OXOACYL-[ACYL-CARRIER-PROTEIN] SYNTHASE 3"/>
    <property type="match status" value="1"/>
</dbReference>
<evidence type="ECO:0000256" key="2">
    <source>
        <dbReference type="ARBA" id="ARBA00023315"/>
    </source>
</evidence>
<keyword evidence="1" id="KW-0808">Transferase</keyword>
<dbReference type="PANTHER" id="PTHR34069:SF2">
    <property type="entry name" value="BETA-KETOACYL-[ACYL-CARRIER-PROTEIN] SYNTHASE III"/>
    <property type="match status" value="1"/>
</dbReference>
<reference evidence="5 6" key="1">
    <citation type="submission" date="2024-11" db="EMBL/GenBank/DDBJ databases">
        <title>The Natural Products Discovery Center: Release of the First 8490 Sequenced Strains for Exploring Actinobacteria Biosynthetic Diversity.</title>
        <authorList>
            <person name="Kalkreuter E."/>
            <person name="Kautsar S.A."/>
            <person name="Yang D."/>
            <person name="Bader C.D."/>
            <person name="Teijaro C.N."/>
            <person name="Fluegel L."/>
            <person name="Davis C.M."/>
            <person name="Simpson J.R."/>
            <person name="Lauterbach L."/>
            <person name="Steele A.D."/>
            <person name="Gui C."/>
            <person name="Meng S."/>
            <person name="Li G."/>
            <person name="Viehrig K."/>
            <person name="Ye F."/>
            <person name="Su P."/>
            <person name="Kiefer A.F."/>
            <person name="Nichols A."/>
            <person name="Cepeda A.J."/>
            <person name="Yan W."/>
            <person name="Fan B."/>
            <person name="Jiang Y."/>
            <person name="Adhikari A."/>
            <person name="Zheng C.-J."/>
            <person name="Schuster L."/>
            <person name="Cowan T.M."/>
            <person name="Smanski M.J."/>
            <person name="Chevrette M.G."/>
            <person name="De Carvalho L.P.S."/>
            <person name="Shen B."/>
        </authorList>
    </citation>
    <scope>NUCLEOTIDE SEQUENCE [LARGE SCALE GENOMIC DNA]</scope>
    <source>
        <strain evidence="5 6">NPDC020863</strain>
    </source>
</reference>
<feature type="domain" description="Beta-ketoacyl-[acyl-carrier-protein] synthase III C-terminal" evidence="4">
    <location>
        <begin position="231"/>
        <end position="320"/>
    </location>
</feature>
<organism evidence="5 6">
    <name type="scientific">Streptomyces milbemycinicus</name>
    <dbReference type="NCBI Taxonomy" id="476552"/>
    <lineage>
        <taxon>Bacteria</taxon>
        <taxon>Bacillati</taxon>
        <taxon>Actinomycetota</taxon>
        <taxon>Actinomycetes</taxon>
        <taxon>Kitasatosporales</taxon>
        <taxon>Streptomycetaceae</taxon>
        <taxon>Streptomyces</taxon>
    </lineage>
</organism>
<evidence type="ECO:0000256" key="3">
    <source>
        <dbReference type="SAM" id="MobiDB-lite"/>
    </source>
</evidence>
<dbReference type="InterPro" id="IPR016039">
    <property type="entry name" value="Thiolase-like"/>
</dbReference>
<dbReference type="Pfam" id="PF08541">
    <property type="entry name" value="ACP_syn_III_C"/>
    <property type="match status" value="1"/>
</dbReference>
<protein>
    <submittedName>
        <fullName evidence="5">3-oxoacyl-[acyl-carrier-protein] synthase III C-terminal domain-containing protein</fullName>
    </submittedName>
</protein>
<gene>
    <name evidence="5" type="ORF">ACI2L5_05155</name>
</gene>
<sequence>MRLGPVGTFVPHTALTVADVTAGAGLPDAKARFYRDYLGFRDIPRSTGHSLADMLTAAGREALHGMDPRDIRQVLYARIGEEAGPAGGPAEGGPTEAGPAGAQLLDGVRTALGLDHAPAFAVGQMNCAAGLFALFLAGQLLTPETGGSALLLTGDRVARPERGVIPGIAVVADAAAACVVGPRVPGDPLLGSAFRTYGRFYRSLGGQDPDREREYTRFYAPALAAVIQEALEEAGTGLDGVRWIVPHNVNRLSWKGVAKELGIPFSQIFLDNLPRLGHANCADPYLNLASLRASGRLAPGDRYVLATVGLGATFGAVVLQREGGREVGPEGGRGSEGGRDGEL</sequence>
<dbReference type="RefSeq" id="WP_358701982.1">
    <property type="nucleotide sequence ID" value="NZ_JBFACG010000003.1"/>
</dbReference>
<dbReference type="SUPFAM" id="SSF53901">
    <property type="entry name" value="Thiolase-like"/>
    <property type="match status" value="1"/>
</dbReference>
<dbReference type="InterPro" id="IPR013747">
    <property type="entry name" value="ACP_syn_III_C"/>
</dbReference>
<keyword evidence="2" id="KW-0012">Acyltransferase</keyword>
<accession>A0ABW8LHW0</accession>
<comment type="caution">
    <text evidence="5">The sequence shown here is derived from an EMBL/GenBank/DDBJ whole genome shotgun (WGS) entry which is preliminary data.</text>
</comment>
<name>A0ABW8LHW0_9ACTN</name>
<dbReference type="Gene3D" id="3.40.47.10">
    <property type="match status" value="2"/>
</dbReference>
<feature type="region of interest" description="Disordered" evidence="3">
    <location>
        <begin position="324"/>
        <end position="343"/>
    </location>
</feature>
<dbReference type="EMBL" id="JBJDQH010000002">
    <property type="protein sequence ID" value="MFK4264310.1"/>
    <property type="molecule type" value="Genomic_DNA"/>
</dbReference>
<evidence type="ECO:0000313" key="5">
    <source>
        <dbReference type="EMBL" id="MFK4264310.1"/>
    </source>
</evidence>
<evidence type="ECO:0000313" key="6">
    <source>
        <dbReference type="Proteomes" id="UP001620295"/>
    </source>
</evidence>
<evidence type="ECO:0000256" key="1">
    <source>
        <dbReference type="ARBA" id="ARBA00022679"/>
    </source>
</evidence>
<keyword evidence="6" id="KW-1185">Reference proteome</keyword>
<proteinExistence type="predicted"/>